<feature type="domain" description="CCHC-type" evidence="9">
    <location>
        <begin position="438"/>
        <end position="455"/>
    </location>
</feature>
<dbReference type="Gene3D" id="4.10.60.10">
    <property type="entry name" value="Zinc finger, CCHC-type"/>
    <property type="match status" value="1"/>
</dbReference>
<dbReference type="PANTHER" id="PTHR46543:SF1">
    <property type="entry name" value="ZINC FINGER CCHC DOMAIN-CONTAINING PROTEIN 7"/>
    <property type="match status" value="1"/>
</dbReference>
<keyword evidence="4 7" id="KW-0863">Zinc-finger</keyword>
<evidence type="ECO:0000256" key="5">
    <source>
        <dbReference type="ARBA" id="ARBA00022833"/>
    </source>
</evidence>
<name>A0ABR4LHE0_9EURO</name>
<feature type="compositionally biased region" description="Basic and acidic residues" evidence="8">
    <location>
        <begin position="185"/>
        <end position="206"/>
    </location>
</feature>
<comment type="subcellular location">
    <subcellularLocation>
        <location evidence="1">Nucleus</location>
    </subcellularLocation>
</comment>
<feature type="compositionally biased region" description="Polar residues" evidence="8">
    <location>
        <begin position="117"/>
        <end position="130"/>
    </location>
</feature>
<evidence type="ECO:0000256" key="7">
    <source>
        <dbReference type="PROSITE-ProRule" id="PRU00047"/>
    </source>
</evidence>
<organism evidence="10 11">
    <name type="scientific">Aspergillus lucknowensis</name>
    <dbReference type="NCBI Taxonomy" id="176173"/>
    <lineage>
        <taxon>Eukaryota</taxon>
        <taxon>Fungi</taxon>
        <taxon>Dikarya</taxon>
        <taxon>Ascomycota</taxon>
        <taxon>Pezizomycotina</taxon>
        <taxon>Eurotiomycetes</taxon>
        <taxon>Eurotiomycetidae</taxon>
        <taxon>Eurotiales</taxon>
        <taxon>Aspergillaceae</taxon>
        <taxon>Aspergillus</taxon>
        <taxon>Aspergillus subgen. Nidulantes</taxon>
    </lineage>
</organism>
<feature type="compositionally biased region" description="Acidic residues" evidence="8">
    <location>
        <begin position="234"/>
        <end position="248"/>
    </location>
</feature>
<keyword evidence="6" id="KW-0539">Nucleus</keyword>
<feature type="compositionally biased region" description="Low complexity" evidence="8">
    <location>
        <begin position="592"/>
        <end position="612"/>
    </location>
</feature>
<dbReference type="PROSITE" id="PS50158">
    <property type="entry name" value="ZF_CCHC"/>
    <property type="match status" value="1"/>
</dbReference>
<reference evidence="10 11" key="1">
    <citation type="submission" date="2024-07" db="EMBL/GenBank/DDBJ databases">
        <title>Section-level genome sequencing and comparative genomics of Aspergillus sections Usti and Cavernicolus.</title>
        <authorList>
            <consortium name="Lawrence Berkeley National Laboratory"/>
            <person name="Nybo J.L."/>
            <person name="Vesth T.C."/>
            <person name="Theobald S."/>
            <person name="Frisvad J.C."/>
            <person name="Larsen T.O."/>
            <person name="Kjaerboelling I."/>
            <person name="Rothschild-Mancinelli K."/>
            <person name="Lyhne E.K."/>
            <person name="Kogle M.E."/>
            <person name="Barry K."/>
            <person name="Clum A."/>
            <person name="Na H."/>
            <person name="Ledsgaard L."/>
            <person name="Lin J."/>
            <person name="Lipzen A."/>
            <person name="Kuo A."/>
            <person name="Riley R."/>
            <person name="Mondo S."/>
            <person name="Labutti K."/>
            <person name="Haridas S."/>
            <person name="Pangalinan J."/>
            <person name="Salamov A.A."/>
            <person name="Simmons B.A."/>
            <person name="Magnuson J.K."/>
            <person name="Chen J."/>
            <person name="Drula E."/>
            <person name="Henrissat B."/>
            <person name="Wiebenga A."/>
            <person name="Lubbers R.J."/>
            <person name="Gomes A.C."/>
            <person name="Macurrencykelacurrency M.R."/>
            <person name="Stajich J."/>
            <person name="Grigoriev I.V."/>
            <person name="Mortensen U.H."/>
            <person name="De Vries R.P."/>
            <person name="Baker S.E."/>
            <person name="Andersen M.R."/>
        </authorList>
    </citation>
    <scope>NUCLEOTIDE SEQUENCE [LARGE SCALE GENOMIC DNA]</scope>
    <source>
        <strain evidence="10 11">CBS 449.75</strain>
    </source>
</reference>
<comment type="caution">
    <text evidence="10">The sequence shown here is derived from an EMBL/GenBank/DDBJ whole genome shotgun (WGS) entry which is preliminary data.</text>
</comment>
<keyword evidence="3" id="KW-0677">Repeat</keyword>
<feature type="compositionally biased region" description="Gly residues" evidence="8">
    <location>
        <begin position="679"/>
        <end position="690"/>
    </location>
</feature>
<dbReference type="PANTHER" id="PTHR46543">
    <property type="entry name" value="ZINC FINGER CCHC DOMAIN-CONTAINING PROTEIN 7"/>
    <property type="match status" value="1"/>
</dbReference>
<feature type="compositionally biased region" description="Acidic residues" evidence="8">
    <location>
        <begin position="96"/>
        <end position="106"/>
    </location>
</feature>
<evidence type="ECO:0000256" key="8">
    <source>
        <dbReference type="SAM" id="MobiDB-lite"/>
    </source>
</evidence>
<evidence type="ECO:0000313" key="10">
    <source>
        <dbReference type="EMBL" id="KAL2862843.1"/>
    </source>
</evidence>
<protein>
    <recommendedName>
        <fullName evidence="9">CCHC-type domain-containing protein</fullName>
    </recommendedName>
</protein>
<dbReference type="Proteomes" id="UP001610432">
    <property type="component" value="Unassembled WGS sequence"/>
</dbReference>
<evidence type="ECO:0000256" key="1">
    <source>
        <dbReference type="ARBA" id="ARBA00004123"/>
    </source>
</evidence>
<feature type="compositionally biased region" description="Low complexity" evidence="8">
    <location>
        <begin position="24"/>
        <end position="36"/>
    </location>
</feature>
<proteinExistence type="predicted"/>
<dbReference type="InterPro" id="IPR051644">
    <property type="entry name" value="TRAMP_AT-DNA-binding"/>
</dbReference>
<dbReference type="GeneID" id="98141823"/>
<dbReference type="RefSeq" id="XP_070881822.1">
    <property type="nucleotide sequence ID" value="XM_071026751.1"/>
</dbReference>
<keyword evidence="5" id="KW-0862">Zinc</keyword>
<sequence>MSDASPDEQDSRIVSLGAQRTRRTTSTNDSSTYSSRHTSREPPSKRQRRNQKAQGDDVRDFVPQGANFSANSLGVDPDTSPASDSEDSTSSSESESYSDSDSDSDNDNSRAKENKTESNVGSAPTPNWNKTGRGVIRTSLRSQQPSSTNANASVRSESTSAAEKRTESVNGEHLRSSRSASADSKPSRVEDTGEEGKGDPDTKSGRNTDVLTPEEGEVNEGEEGSGPFKPVPSDESDDSESMDSEADDSIMLNTISSRGQKLDQNGAISISDDDDDDDPASTSLMTAPGSGAQDRNLNDAISIFDDDSGDDYDPESLPVDGDDYDPESLPVSQASINNHIPNSQNGSGDGAKEAALLCFAQKYPTAPSTLADLDHADLEIQAKIVFYDRDINDINLQLPITCTECMQEGHLAEVCPTKECIHCGAWNKHQSALCPQWRRCQRCRERGHDQKHCPSALKGSATEIPCDLCGSSEHVELGCDSLWKFPRRDTTAAPALVSISCANCTSNRHLIGDCPTLTRPLASSAFTIRGIDPSMITNINSVVSVNRGSGPSAPLGGRGGMKIRGRADQATSPSPDSDDMMSRGGKKGTIGGNRNMNRGNIKIRIGNNAGKNRNPGPPLPPSARDYRDREDLYPRNHNSRQHSMSPARDRRPGRGRGGWQPGPPRSPPSGQGRPPPRPGRGGGGGRGNGRGADRGGAQRGGSGDAYRPMPSAAKKAWDKYRL</sequence>
<evidence type="ECO:0000256" key="4">
    <source>
        <dbReference type="ARBA" id="ARBA00022771"/>
    </source>
</evidence>
<evidence type="ECO:0000256" key="3">
    <source>
        <dbReference type="ARBA" id="ARBA00022737"/>
    </source>
</evidence>
<evidence type="ECO:0000256" key="6">
    <source>
        <dbReference type="ARBA" id="ARBA00023242"/>
    </source>
</evidence>
<gene>
    <name evidence="10" type="ORF">BJX67DRAFT_287586</name>
</gene>
<feature type="compositionally biased region" description="Polar residues" evidence="8">
    <location>
        <begin position="251"/>
        <end position="268"/>
    </location>
</feature>
<feature type="compositionally biased region" description="Basic and acidic residues" evidence="8">
    <location>
        <begin position="624"/>
        <end position="634"/>
    </location>
</feature>
<feature type="compositionally biased region" description="Pro residues" evidence="8">
    <location>
        <begin position="661"/>
        <end position="678"/>
    </location>
</feature>
<feature type="region of interest" description="Disordered" evidence="8">
    <location>
        <begin position="1"/>
        <end position="324"/>
    </location>
</feature>
<feature type="compositionally biased region" description="Polar residues" evidence="8">
    <location>
        <begin position="139"/>
        <end position="161"/>
    </location>
</feature>
<accession>A0ABR4LHE0</accession>
<feature type="compositionally biased region" description="Low complexity" evidence="8">
    <location>
        <begin position="76"/>
        <end position="95"/>
    </location>
</feature>
<feature type="compositionally biased region" description="Basic and acidic residues" evidence="8">
    <location>
        <begin position="107"/>
        <end position="116"/>
    </location>
</feature>
<feature type="compositionally biased region" description="Acidic residues" evidence="8">
    <location>
        <begin position="212"/>
        <end position="223"/>
    </location>
</feature>
<feature type="compositionally biased region" description="Acidic residues" evidence="8">
    <location>
        <begin position="304"/>
        <end position="324"/>
    </location>
</feature>
<dbReference type="SMART" id="SM00343">
    <property type="entry name" value="ZnF_C2HC"/>
    <property type="match status" value="5"/>
</dbReference>
<evidence type="ECO:0000313" key="11">
    <source>
        <dbReference type="Proteomes" id="UP001610432"/>
    </source>
</evidence>
<dbReference type="EMBL" id="JBFXLQ010000060">
    <property type="protein sequence ID" value="KAL2862843.1"/>
    <property type="molecule type" value="Genomic_DNA"/>
</dbReference>
<evidence type="ECO:0000256" key="2">
    <source>
        <dbReference type="ARBA" id="ARBA00022723"/>
    </source>
</evidence>
<dbReference type="InterPro" id="IPR001878">
    <property type="entry name" value="Znf_CCHC"/>
</dbReference>
<evidence type="ECO:0000259" key="9">
    <source>
        <dbReference type="PROSITE" id="PS50158"/>
    </source>
</evidence>
<feature type="region of interest" description="Disordered" evidence="8">
    <location>
        <begin position="545"/>
        <end position="722"/>
    </location>
</feature>
<feature type="compositionally biased region" description="Basic and acidic residues" evidence="8">
    <location>
        <begin position="162"/>
        <end position="175"/>
    </location>
</feature>
<keyword evidence="11" id="KW-1185">Reference proteome</keyword>
<keyword evidence="2" id="KW-0479">Metal-binding</keyword>